<name>A0ABR5F4A5_9ACTN</name>
<feature type="compositionally biased region" description="Acidic residues" evidence="1">
    <location>
        <begin position="72"/>
        <end position="83"/>
    </location>
</feature>
<dbReference type="RefSeq" id="WP_047222921.1">
    <property type="nucleotide sequence ID" value="NZ_JWIO01000014.1"/>
</dbReference>
<protein>
    <submittedName>
        <fullName evidence="2">Uncharacterized protein</fullName>
    </submittedName>
</protein>
<feature type="region of interest" description="Disordered" evidence="1">
    <location>
        <begin position="61"/>
        <end position="94"/>
    </location>
</feature>
<dbReference type="SUPFAM" id="SSF57938">
    <property type="entry name" value="DnaJ/Hsp40 cysteine-rich domain"/>
    <property type="match status" value="1"/>
</dbReference>
<organism evidence="2 3">
    <name type="scientific">Protofrankia coriariae</name>
    <dbReference type="NCBI Taxonomy" id="1562887"/>
    <lineage>
        <taxon>Bacteria</taxon>
        <taxon>Bacillati</taxon>
        <taxon>Actinomycetota</taxon>
        <taxon>Actinomycetes</taxon>
        <taxon>Frankiales</taxon>
        <taxon>Frankiaceae</taxon>
        <taxon>Protofrankia</taxon>
    </lineage>
</organism>
<sequence length="130" mass="14291">MNNLPRLALELPAPTFTGPPCPSCKGKGVTDLRYEWTTERAVLMVDVLCDDCTGCGSADHQGCDTARHAEQDQDDYPDDDTNEEPGCPSCDGRGWHPLQGFTEDTMLTLRMPCGCTEEQLVPAREARTSR</sequence>
<dbReference type="EMBL" id="JWIO01000014">
    <property type="protein sequence ID" value="KLL11561.1"/>
    <property type="molecule type" value="Genomic_DNA"/>
</dbReference>
<keyword evidence="3" id="KW-1185">Reference proteome</keyword>
<evidence type="ECO:0000313" key="3">
    <source>
        <dbReference type="Proteomes" id="UP000035425"/>
    </source>
</evidence>
<gene>
    <name evidence="2" type="ORF">FrCorBMG51_11010</name>
</gene>
<reference evidence="2 3" key="1">
    <citation type="submission" date="2014-12" db="EMBL/GenBank/DDBJ databases">
        <title>Frankia sp. BMG5.1 draft genome.</title>
        <authorList>
            <person name="Gtari M."/>
            <person name="Ghodhbane-Gtari F."/>
            <person name="Nouioui I."/>
            <person name="Ktari A."/>
            <person name="Hezbri K."/>
            <person name="Mimouni W."/>
            <person name="Sbissi I."/>
            <person name="Ayari A."/>
            <person name="Yamanaka T."/>
            <person name="Normand P."/>
            <person name="Tisa L.S."/>
            <person name="Boudabous A."/>
        </authorList>
    </citation>
    <scope>NUCLEOTIDE SEQUENCE [LARGE SCALE GENOMIC DNA]</scope>
    <source>
        <strain evidence="2 3">BMG5.1</strain>
    </source>
</reference>
<evidence type="ECO:0000313" key="2">
    <source>
        <dbReference type="EMBL" id="KLL11561.1"/>
    </source>
</evidence>
<accession>A0ABR5F4A5</accession>
<proteinExistence type="predicted"/>
<dbReference type="Proteomes" id="UP000035425">
    <property type="component" value="Unassembled WGS sequence"/>
</dbReference>
<feature type="compositionally biased region" description="Basic and acidic residues" evidence="1">
    <location>
        <begin position="61"/>
        <end position="71"/>
    </location>
</feature>
<comment type="caution">
    <text evidence="2">The sequence shown here is derived from an EMBL/GenBank/DDBJ whole genome shotgun (WGS) entry which is preliminary data.</text>
</comment>
<dbReference type="InterPro" id="IPR036410">
    <property type="entry name" value="HSP_DnaJ_Cys-rich_dom_sf"/>
</dbReference>
<evidence type="ECO:0000256" key="1">
    <source>
        <dbReference type="SAM" id="MobiDB-lite"/>
    </source>
</evidence>